<evidence type="ECO:0000256" key="4">
    <source>
        <dbReference type="SAM" id="Phobius"/>
    </source>
</evidence>
<accession>A0A1V9ZFI6</accession>
<feature type="region of interest" description="Disordered" evidence="3">
    <location>
        <begin position="51"/>
        <end position="129"/>
    </location>
</feature>
<evidence type="ECO:0000259" key="5">
    <source>
        <dbReference type="PROSITE" id="PS50013"/>
    </source>
</evidence>
<dbReference type="SMART" id="SM00298">
    <property type="entry name" value="CHROMO"/>
    <property type="match status" value="1"/>
</dbReference>
<dbReference type="CDD" id="cd00024">
    <property type="entry name" value="CD_CSD"/>
    <property type="match status" value="1"/>
</dbReference>
<dbReference type="PROSITE" id="PS50013">
    <property type="entry name" value="CHROMO_2"/>
    <property type="match status" value="1"/>
</dbReference>
<dbReference type="STRING" id="1202772.A0A1V9ZFI6"/>
<feature type="transmembrane region" description="Helical" evidence="4">
    <location>
        <begin position="380"/>
        <end position="398"/>
    </location>
</feature>
<dbReference type="GO" id="GO:0005634">
    <property type="term" value="C:nucleus"/>
    <property type="evidence" value="ECO:0007669"/>
    <property type="project" value="UniProtKB-SubCell"/>
</dbReference>
<dbReference type="EMBL" id="JNBR01000131">
    <property type="protein sequence ID" value="OQR96759.1"/>
    <property type="molecule type" value="Genomic_DNA"/>
</dbReference>
<feature type="transmembrane region" description="Helical" evidence="4">
    <location>
        <begin position="354"/>
        <end position="374"/>
    </location>
</feature>
<feature type="domain" description="Chromo" evidence="5">
    <location>
        <begin position="2"/>
        <end position="63"/>
    </location>
</feature>
<feature type="transmembrane region" description="Helical" evidence="4">
    <location>
        <begin position="226"/>
        <end position="249"/>
    </location>
</feature>
<keyword evidence="2" id="KW-0539">Nucleus</keyword>
<protein>
    <recommendedName>
        <fullName evidence="5">Chromo domain-containing protein</fullName>
    </recommendedName>
</protein>
<dbReference type="InterPro" id="IPR051219">
    <property type="entry name" value="Heterochromatin_chromo-domain"/>
</dbReference>
<dbReference type="PANTHER" id="PTHR22812">
    <property type="entry name" value="CHROMOBOX PROTEIN"/>
    <property type="match status" value="1"/>
</dbReference>
<dbReference type="Pfam" id="PF00385">
    <property type="entry name" value="Chromo"/>
    <property type="match status" value="1"/>
</dbReference>
<dbReference type="OrthoDB" id="2447764at2759"/>
<evidence type="ECO:0000256" key="3">
    <source>
        <dbReference type="SAM" id="MobiDB-lite"/>
    </source>
</evidence>
<feature type="transmembrane region" description="Helical" evidence="4">
    <location>
        <begin position="261"/>
        <end position="281"/>
    </location>
</feature>
<keyword evidence="4" id="KW-0472">Membrane</keyword>
<gene>
    <name evidence="6" type="ORF">ACHHYP_13650</name>
</gene>
<comment type="subcellular location">
    <subcellularLocation>
        <location evidence="1">Nucleus</location>
    </subcellularLocation>
</comment>
<feature type="compositionally biased region" description="Basic and acidic residues" evidence="3">
    <location>
        <begin position="51"/>
        <end position="70"/>
    </location>
</feature>
<sequence length="401" mass="43604">MASIERLLDRKVERGRVHYLVRWAGHTADQDTWESRVDLRQDGHFEHVRAYEAERKANGTTDEVKAESKPRGRSRSTKSKSPARGRSRSVSKKEGASPRGRSRTRANSVHREKKAPVTIDTTQDAEEPKPTVVAVPATTVEPVPVAPVASATDVPPAVKEVTESIFAEPVARSLPAPAPLSDPANDADDENDIFNKEAVQQQIDAISSGEYDNVSKMIDALRQQGWLYRFAGFIVVFLAMLANVMIPAIEQNFPVSDESKLALAILTKTNALPPLICLLLVLSGQTTRSLSKWIAICLVWRTAAEVVLQLPDPMTVYATVVLACLGIADFFAFVAVCGCVGGSQPREEVFTQTLCAMGTVLLVASDCILTLGLLPETSMRFIVMSFGTVLLAFSSVLAEAE</sequence>
<dbReference type="Gene3D" id="2.40.50.40">
    <property type="match status" value="1"/>
</dbReference>
<evidence type="ECO:0000256" key="2">
    <source>
        <dbReference type="ARBA" id="ARBA00023242"/>
    </source>
</evidence>
<comment type="caution">
    <text evidence="6">The sequence shown here is derived from an EMBL/GenBank/DDBJ whole genome shotgun (WGS) entry which is preliminary data.</text>
</comment>
<dbReference type="InterPro" id="IPR023780">
    <property type="entry name" value="Chromo_domain"/>
</dbReference>
<keyword evidence="4" id="KW-0812">Transmembrane</keyword>
<feature type="transmembrane region" description="Helical" evidence="4">
    <location>
        <begin position="316"/>
        <end position="342"/>
    </location>
</feature>
<keyword evidence="7" id="KW-1185">Reference proteome</keyword>
<dbReference type="InterPro" id="IPR016197">
    <property type="entry name" value="Chromo-like_dom_sf"/>
</dbReference>
<reference evidence="6 7" key="1">
    <citation type="journal article" date="2014" name="Genome Biol. Evol.">
        <title>The secreted proteins of Achlya hypogyna and Thraustotheca clavata identify the ancestral oomycete secretome and reveal gene acquisitions by horizontal gene transfer.</title>
        <authorList>
            <person name="Misner I."/>
            <person name="Blouin N."/>
            <person name="Leonard G."/>
            <person name="Richards T.A."/>
            <person name="Lane C.E."/>
        </authorList>
    </citation>
    <scope>NUCLEOTIDE SEQUENCE [LARGE SCALE GENOMIC DNA]</scope>
    <source>
        <strain evidence="6 7">ATCC 48635</strain>
    </source>
</reference>
<evidence type="ECO:0000313" key="6">
    <source>
        <dbReference type="EMBL" id="OQR96759.1"/>
    </source>
</evidence>
<name>A0A1V9ZFI6_ACHHY</name>
<evidence type="ECO:0000256" key="1">
    <source>
        <dbReference type="ARBA" id="ARBA00004123"/>
    </source>
</evidence>
<feature type="compositionally biased region" description="Basic residues" evidence="3">
    <location>
        <begin position="71"/>
        <end position="90"/>
    </location>
</feature>
<dbReference type="SUPFAM" id="SSF54160">
    <property type="entry name" value="Chromo domain-like"/>
    <property type="match status" value="1"/>
</dbReference>
<dbReference type="Proteomes" id="UP000243579">
    <property type="component" value="Unassembled WGS sequence"/>
</dbReference>
<dbReference type="AlphaFoldDB" id="A0A1V9ZFI6"/>
<evidence type="ECO:0000313" key="7">
    <source>
        <dbReference type="Proteomes" id="UP000243579"/>
    </source>
</evidence>
<keyword evidence="4" id="KW-1133">Transmembrane helix</keyword>
<dbReference type="InterPro" id="IPR000953">
    <property type="entry name" value="Chromo/chromo_shadow_dom"/>
</dbReference>
<organism evidence="6 7">
    <name type="scientific">Achlya hypogyna</name>
    <name type="common">Oomycete</name>
    <name type="synonym">Protoachlya hypogyna</name>
    <dbReference type="NCBI Taxonomy" id="1202772"/>
    <lineage>
        <taxon>Eukaryota</taxon>
        <taxon>Sar</taxon>
        <taxon>Stramenopiles</taxon>
        <taxon>Oomycota</taxon>
        <taxon>Saprolegniomycetes</taxon>
        <taxon>Saprolegniales</taxon>
        <taxon>Achlyaceae</taxon>
        <taxon>Achlya</taxon>
    </lineage>
</organism>
<proteinExistence type="predicted"/>